<dbReference type="eggNOG" id="ENOG502S4PX">
    <property type="taxonomic scope" value="Eukaryota"/>
</dbReference>
<evidence type="ECO:0000256" key="1">
    <source>
        <dbReference type="SAM" id="MobiDB-lite"/>
    </source>
</evidence>
<dbReference type="EMBL" id="KI632223">
    <property type="protein sequence ID" value="EYU21637.1"/>
    <property type="molecule type" value="Genomic_DNA"/>
</dbReference>
<dbReference type="Proteomes" id="UP000030748">
    <property type="component" value="Unassembled WGS sequence"/>
</dbReference>
<gene>
    <name evidence="2" type="ORF">MIMGU_mgv1a016424mg</name>
</gene>
<reference evidence="2 3" key="1">
    <citation type="journal article" date="2013" name="Proc. Natl. Acad. Sci. U.S.A.">
        <title>Fine-scale variation in meiotic recombination in Mimulus inferred from population shotgun sequencing.</title>
        <authorList>
            <person name="Hellsten U."/>
            <person name="Wright K.M."/>
            <person name="Jenkins J."/>
            <person name="Shu S."/>
            <person name="Yuan Y."/>
            <person name="Wessler S.R."/>
            <person name="Schmutz J."/>
            <person name="Willis J.H."/>
            <person name="Rokhsar D.S."/>
        </authorList>
    </citation>
    <scope>NUCLEOTIDE SEQUENCE [LARGE SCALE GENOMIC DNA]</scope>
    <source>
        <strain evidence="3">cv. DUN x IM62</strain>
    </source>
</reference>
<keyword evidence="3" id="KW-1185">Reference proteome</keyword>
<evidence type="ECO:0000313" key="3">
    <source>
        <dbReference type="Proteomes" id="UP000030748"/>
    </source>
</evidence>
<dbReference type="STRING" id="4155.A0A022PZ72"/>
<accession>A0A022PZ72</accession>
<feature type="region of interest" description="Disordered" evidence="1">
    <location>
        <begin position="29"/>
        <end position="57"/>
    </location>
</feature>
<proteinExistence type="predicted"/>
<dbReference type="PANTHER" id="PTHR33564:SF11">
    <property type="entry name" value="OS06G0604600 PROTEIN"/>
    <property type="match status" value="1"/>
</dbReference>
<protein>
    <submittedName>
        <fullName evidence="2">Uncharacterized protein</fullName>
    </submittedName>
</protein>
<organism evidence="2 3">
    <name type="scientific">Erythranthe guttata</name>
    <name type="common">Yellow monkey flower</name>
    <name type="synonym">Mimulus guttatus</name>
    <dbReference type="NCBI Taxonomy" id="4155"/>
    <lineage>
        <taxon>Eukaryota</taxon>
        <taxon>Viridiplantae</taxon>
        <taxon>Streptophyta</taxon>
        <taxon>Embryophyta</taxon>
        <taxon>Tracheophyta</taxon>
        <taxon>Spermatophyta</taxon>
        <taxon>Magnoliopsida</taxon>
        <taxon>eudicotyledons</taxon>
        <taxon>Gunneridae</taxon>
        <taxon>Pentapetalae</taxon>
        <taxon>asterids</taxon>
        <taxon>lamiids</taxon>
        <taxon>Lamiales</taxon>
        <taxon>Phrymaceae</taxon>
        <taxon>Erythranthe</taxon>
    </lineage>
</organism>
<name>A0A022PZ72_ERYGU</name>
<evidence type="ECO:0000313" key="2">
    <source>
        <dbReference type="EMBL" id="EYU21637.1"/>
    </source>
</evidence>
<dbReference type="AlphaFoldDB" id="A0A022PZ72"/>
<sequence>MAVSAGTIILFDLCRERYLHSTSLLLRNHDSHSDHNLKSCLSSGGSKKGKKNKSKRVRFADDVRETRGNGELYRRKHRESDGIQKSCCGNQIIGLQKVMPANRAVLYSGILKGRVQRIAYSY</sequence>
<feature type="compositionally biased region" description="Basic residues" evidence="1">
    <location>
        <begin position="47"/>
        <end position="57"/>
    </location>
</feature>
<dbReference type="PANTHER" id="PTHR33564">
    <property type="entry name" value="TRANSMEMBRANE PROTEIN"/>
    <property type="match status" value="1"/>
</dbReference>